<dbReference type="InterPro" id="IPR045339">
    <property type="entry name" value="DUF6534"/>
</dbReference>
<dbReference type="Proteomes" id="UP000054007">
    <property type="component" value="Unassembled WGS sequence"/>
</dbReference>
<feature type="region of interest" description="Disordered" evidence="1">
    <location>
        <begin position="333"/>
        <end position="366"/>
    </location>
</feature>
<dbReference type="PANTHER" id="PTHR40465">
    <property type="entry name" value="CHROMOSOME 1, WHOLE GENOME SHOTGUN SEQUENCE"/>
    <property type="match status" value="1"/>
</dbReference>
<proteinExistence type="predicted"/>
<evidence type="ECO:0000313" key="4">
    <source>
        <dbReference type="EMBL" id="KIY67003.1"/>
    </source>
</evidence>
<feature type="transmembrane region" description="Helical" evidence="2">
    <location>
        <begin position="24"/>
        <end position="45"/>
    </location>
</feature>
<accession>A0A0D7B8V7</accession>
<feature type="compositionally biased region" description="Basic residues" evidence="1">
    <location>
        <begin position="290"/>
        <end position="302"/>
    </location>
</feature>
<feature type="transmembrane region" description="Helical" evidence="2">
    <location>
        <begin position="135"/>
        <end position="160"/>
    </location>
</feature>
<dbReference type="Pfam" id="PF20152">
    <property type="entry name" value="DUF6534"/>
    <property type="match status" value="1"/>
</dbReference>
<keyword evidence="2" id="KW-1133">Transmembrane helix</keyword>
<feature type="region of interest" description="Disordered" evidence="1">
    <location>
        <begin position="273"/>
        <end position="313"/>
    </location>
</feature>
<keyword evidence="2" id="KW-0812">Transmembrane</keyword>
<feature type="domain" description="DUF6534" evidence="3">
    <location>
        <begin position="179"/>
        <end position="266"/>
    </location>
</feature>
<feature type="transmembrane region" description="Helical" evidence="2">
    <location>
        <begin position="103"/>
        <end position="123"/>
    </location>
</feature>
<evidence type="ECO:0000313" key="5">
    <source>
        <dbReference type="Proteomes" id="UP000054007"/>
    </source>
</evidence>
<dbReference type="OrthoDB" id="3268841at2759"/>
<feature type="transmembrane region" description="Helical" evidence="2">
    <location>
        <begin position="241"/>
        <end position="262"/>
    </location>
</feature>
<feature type="transmembrane region" description="Helical" evidence="2">
    <location>
        <begin position="57"/>
        <end position="83"/>
    </location>
</feature>
<evidence type="ECO:0000256" key="2">
    <source>
        <dbReference type="SAM" id="Phobius"/>
    </source>
</evidence>
<dbReference type="AlphaFoldDB" id="A0A0D7B8V7"/>
<organism evidence="4 5">
    <name type="scientific">Cylindrobasidium torrendii FP15055 ss-10</name>
    <dbReference type="NCBI Taxonomy" id="1314674"/>
    <lineage>
        <taxon>Eukaryota</taxon>
        <taxon>Fungi</taxon>
        <taxon>Dikarya</taxon>
        <taxon>Basidiomycota</taxon>
        <taxon>Agaricomycotina</taxon>
        <taxon>Agaricomycetes</taxon>
        <taxon>Agaricomycetidae</taxon>
        <taxon>Agaricales</taxon>
        <taxon>Marasmiineae</taxon>
        <taxon>Physalacriaceae</taxon>
        <taxon>Cylindrobasidium</taxon>
    </lineage>
</organism>
<feature type="transmembrane region" description="Helical" evidence="2">
    <location>
        <begin position="213"/>
        <end position="235"/>
    </location>
</feature>
<dbReference type="STRING" id="1314674.A0A0D7B8V7"/>
<keyword evidence="2" id="KW-0472">Membrane</keyword>
<feature type="transmembrane region" description="Helical" evidence="2">
    <location>
        <begin position="166"/>
        <end position="193"/>
    </location>
</feature>
<keyword evidence="5" id="KW-1185">Reference proteome</keyword>
<sequence length="366" mass="41157">MSSTFSIAGSTLSGLERHKAEFLLGPWLVGCYMDVFLQGVLFCQFQHYWDWYRDDKVWFKMGVAGLMLLTTLKTIQSFALIWIQSIEFVNDIDAAINLNYTVWWQTYNSLFVAIIGLYVQMYFSYRLLVICKSWYIVGLNGFLFAFGFIAQVIACIYIPTGDIPNTSLWFACHYSGVLAGDLLLTVLTIFFLIRSRRNVQSQGVSLITALIRLTFQSAAPAAVCALFNLIFSQVYSGNDALISAGFNQMLPKLYAISMMWTLNARRTIRAVTGNTSGGMSSSTGQDYSKAHSKFGGRSRRNTHQRENHELGNFPNSVGAIQVTTIQETVKHFDFDESPFPQKKTTSDSLISESPEYSPMRKGDGQV</sequence>
<dbReference type="PANTHER" id="PTHR40465:SF1">
    <property type="entry name" value="DUF6534 DOMAIN-CONTAINING PROTEIN"/>
    <property type="match status" value="1"/>
</dbReference>
<dbReference type="EMBL" id="KN880538">
    <property type="protein sequence ID" value="KIY67003.1"/>
    <property type="molecule type" value="Genomic_DNA"/>
</dbReference>
<gene>
    <name evidence="4" type="ORF">CYLTODRAFT_491020</name>
</gene>
<evidence type="ECO:0000259" key="3">
    <source>
        <dbReference type="Pfam" id="PF20152"/>
    </source>
</evidence>
<reference evidence="4 5" key="1">
    <citation type="journal article" date="2015" name="Fungal Genet. Biol.">
        <title>Evolution of novel wood decay mechanisms in Agaricales revealed by the genome sequences of Fistulina hepatica and Cylindrobasidium torrendii.</title>
        <authorList>
            <person name="Floudas D."/>
            <person name="Held B.W."/>
            <person name="Riley R."/>
            <person name="Nagy L.G."/>
            <person name="Koehler G."/>
            <person name="Ransdell A.S."/>
            <person name="Younus H."/>
            <person name="Chow J."/>
            <person name="Chiniquy J."/>
            <person name="Lipzen A."/>
            <person name="Tritt A."/>
            <person name="Sun H."/>
            <person name="Haridas S."/>
            <person name="LaButti K."/>
            <person name="Ohm R.A."/>
            <person name="Kues U."/>
            <person name="Blanchette R.A."/>
            <person name="Grigoriev I.V."/>
            <person name="Minto R.E."/>
            <person name="Hibbett D.S."/>
        </authorList>
    </citation>
    <scope>NUCLEOTIDE SEQUENCE [LARGE SCALE GENOMIC DNA]</scope>
    <source>
        <strain evidence="4 5">FP15055 ss-10</strain>
    </source>
</reference>
<feature type="compositionally biased region" description="Polar residues" evidence="1">
    <location>
        <begin position="342"/>
        <end position="351"/>
    </location>
</feature>
<protein>
    <recommendedName>
        <fullName evidence="3">DUF6534 domain-containing protein</fullName>
    </recommendedName>
</protein>
<name>A0A0D7B8V7_9AGAR</name>
<evidence type="ECO:0000256" key="1">
    <source>
        <dbReference type="SAM" id="MobiDB-lite"/>
    </source>
</evidence>
<feature type="compositionally biased region" description="Low complexity" evidence="1">
    <location>
        <begin position="273"/>
        <end position="284"/>
    </location>
</feature>